<dbReference type="Proteomes" id="UP000199393">
    <property type="component" value="Chromosome I"/>
</dbReference>
<sequence length="386" mass="42054">MRARSFRVLTPSDAGVCDYRTMADGGDWSLVGEQVRQARLSLGISQQDLAAMVGLDRTMLAKVEAGSRRLDGLELARLSRALKVSMEYLIEPPPAVLSRRAAPLTEQTDTEAARSSERLEIAMVEWLRNVQQLLELGVLRARPLLRYPYPVASEDDARQAARWLRQRFGLGDEPIGSIMDVCERAGQWVLVTDLPGDGASLIEGDIAVAVVSTTGDPGRRRATAAHELGHLIIGDEYSADLGVSASRAEREAVIDAFAAELLLPVQAVAGAGAGGTVSRDQIVSFAARYRTSWLLALRQAEQAGTIDSETRRAWSQVRPTHVEFMEALGWAPQPDLASVRVSPAYATAVMEALRNRRITRARALELMHGHIAEADLSQDDDVEIAP</sequence>
<evidence type="ECO:0000313" key="3">
    <source>
        <dbReference type="EMBL" id="SBV24662.1"/>
    </source>
</evidence>
<dbReference type="SMART" id="SM00530">
    <property type="entry name" value="HTH_XRE"/>
    <property type="match status" value="1"/>
</dbReference>
<evidence type="ECO:0000259" key="2">
    <source>
        <dbReference type="PROSITE" id="PS50943"/>
    </source>
</evidence>
<protein>
    <submittedName>
        <fullName evidence="3">Zn-dependent peptidase ImmA, M78 family</fullName>
    </submittedName>
</protein>
<dbReference type="Pfam" id="PF06114">
    <property type="entry name" value="Peptidase_M78"/>
    <property type="match status" value="1"/>
</dbReference>
<reference evidence="4" key="1">
    <citation type="submission" date="2016-06" db="EMBL/GenBank/DDBJ databases">
        <authorList>
            <person name="Varghese N."/>
        </authorList>
    </citation>
    <scope>NUCLEOTIDE SEQUENCE [LARGE SCALE GENOMIC DNA]</scope>
    <source>
        <strain evidence="4">DSM 45344</strain>
    </source>
</reference>
<dbReference type="SUPFAM" id="SSF47413">
    <property type="entry name" value="lambda repressor-like DNA-binding domains"/>
    <property type="match status" value="1"/>
</dbReference>
<dbReference type="InterPro" id="IPR010982">
    <property type="entry name" value="Lambda_DNA-bd_dom_sf"/>
</dbReference>
<comment type="similarity">
    <text evidence="1">Belongs to the short-chain fatty acyl-CoA assimilation regulator (ScfR) family.</text>
</comment>
<name>A0A1C3MWF6_9ACTN</name>
<proteinExistence type="inferred from homology"/>
<dbReference type="InterPro" id="IPR010359">
    <property type="entry name" value="IrrE_HExxH"/>
</dbReference>
<dbReference type="AlphaFoldDB" id="A0A1C3MWF6"/>
<evidence type="ECO:0000313" key="4">
    <source>
        <dbReference type="Proteomes" id="UP000199393"/>
    </source>
</evidence>
<dbReference type="PANTHER" id="PTHR43236">
    <property type="entry name" value="ANTITOXIN HIGA1"/>
    <property type="match status" value="1"/>
</dbReference>
<dbReference type="EMBL" id="LT598496">
    <property type="protein sequence ID" value="SBV24662.1"/>
    <property type="molecule type" value="Genomic_DNA"/>
</dbReference>
<dbReference type="Pfam" id="PF01381">
    <property type="entry name" value="HTH_3"/>
    <property type="match status" value="1"/>
</dbReference>
<evidence type="ECO:0000256" key="1">
    <source>
        <dbReference type="ARBA" id="ARBA00007227"/>
    </source>
</evidence>
<accession>A0A1C3MWF6</accession>
<gene>
    <name evidence="3" type="ORF">GA0070620_0091</name>
</gene>
<dbReference type="Gene3D" id="1.10.260.40">
    <property type="entry name" value="lambda repressor-like DNA-binding domains"/>
    <property type="match status" value="1"/>
</dbReference>
<feature type="domain" description="HTH cro/C1-type" evidence="2">
    <location>
        <begin position="35"/>
        <end position="89"/>
    </location>
</feature>
<dbReference type="InterPro" id="IPR052345">
    <property type="entry name" value="Rad_response_metalloprotease"/>
</dbReference>
<dbReference type="GO" id="GO:0003677">
    <property type="term" value="F:DNA binding"/>
    <property type="evidence" value="ECO:0007669"/>
    <property type="project" value="InterPro"/>
</dbReference>
<keyword evidence="4" id="KW-1185">Reference proteome</keyword>
<dbReference type="CDD" id="cd00093">
    <property type="entry name" value="HTH_XRE"/>
    <property type="match status" value="1"/>
</dbReference>
<dbReference type="InterPro" id="IPR001387">
    <property type="entry name" value="Cro/C1-type_HTH"/>
</dbReference>
<dbReference type="PANTHER" id="PTHR43236:SF1">
    <property type="entry name" value="BLL7220 PROTEIN"/>
    <property type="match status" value="1"/>
</dbReference>
<dbReference type="STRING" id="307121.GA0070620_0091"/>
<organism evidence="3 4">
    <name type="scientific">Micromonospora krabiensis</name>
    <dbReference type="NCBI Taxonomy" id="307121"/>
    <lineage>
        <taxon>Bacteria</taxon>
        <taxon>Bacillati</taxon>
        <taxon>Actinomycetota</taxon>
        <taxon>Actinomycetes</taxon>
        <taxon>Micromonosporales</taxon>
        <taxon>Micromonosporaceae</taxon>
        <taxon>Micromonospora</taxon>
    </lineage>
</organism>
<dbReference type="Gene3D" id="1.10.10.2910">
    <property type="match status" value="1"/>
</dbReference>
<dbReference type="PATRIC" id="fig|307121.4.peg.95"/>
<dbReference type="PROSITE" id="PS50943">
    <property type="entry name" value="HTH_CROC1"/>
    <property type="match status" value="1"/>
</dbReference>